<evidence type="ECO:0008006" key="11">
    <source>
        <dbReference type="Google" id="ProtNLM"/>
    </source>
</evidence>
<keyword evidence="4" id="KW-1003">Cell membrane</keyword>
<dbReference type="SUPFAM" id="SSF143865">
    <property type="entry name" value="CorA soluble domain-like"/>
    <property type="match status" value="1"/>
</dbReference>
<dbReference type="InterPro" id="IPR045861">
    <property type="entry name" value="CorA_cytoplasmic_dom"/>
</dbReference>
<evidence type="ECO:0000256" key="5">
    <source>
        <dbReference type="ARBA" id="ARBA00022692"/>
    </source>
</evidence>
<evidence type="ECO:0000313" key="9">
    <source>
        <dbReference type="EMBL" id="OGF20431.1"/>
    </source>
</evidence>
<dbReference type="GO" id="GO:0015087">
    <property type="term" value="F:cobalt ion transmembrane transporter activity"/>
    <property type="evidence" value="ECO:0007669"/>
    <property type="project" value="TreeGrafter"/>
</dbReference>
<feature type="transmembrane region" description="Helical" evidence="8">
    <location>
        <begin position="255"/>
        <end position="275"/>
    </location>
</feature>
<dbReference type="InterPro" id="IPR002523">
    <property type="entry name" value="MgTranspt_CorA/ZnTranspt_ZntB"/>
</dbReference>
<keyword evidence="5 8" id="KW-0812">Transmembrane</keyword>
<keyword evidence="7 8" id="KW-0472">Membrane</keyword>
<evidence type="ECO:0000256" key="2">
    <source>
        <dbReference type="ARBA" id="ARBA00009765"/>
    </source>
</evidence>
<organism evidence="9 10">
    <name type="scientific">Candidatus Falkowbacteria bacterium RBG_13_39_14</name>
    <dbReference type="NCBI Taxonomy" id="1797985"/>
    <lineage>
        <taxon>Bacteria</taxon>
        <taxon>Candidatus Falkowiibacteriota</taxon>
    </lineage>
</organism>
<dbReference type="GO" id="GO:0005886">
    <property type="term" value="C:plasma membrane"/>
    <property type="evidence" value="ECO:0007669"/>
    <property type="project" value="UniProtKB-SubCell"/>
</dbReference>
<reference evidence="9 10" key="1">
    <citation type="journal article" date="2016" name="Nat. Commun.">
        <title>Thousands of microbial genomes shed light on interconnected biogeochemical processes in an aquifer system.</title>
        <authorList>
            <person name="Anantharaman K."/>
            <person name="Brown C.T."/>
            <person name="Hug L.A."/>
            <person name="Sharon I."/>
            <person name="Castelle C.J."/>
            <person name="Probst A.J."/>
            <person name="Thomas B.C."/>
            <person name="Singh A."/>
            <person name="Wilkins M.J."/>
            <person name="Karaoz U."/>
            <person name="Brodie E.L."/>
            <person name="Williams K.H."/>
            <person name="Hubbard S.S."/>
            <person name="Banfield J.F."/>
        </authorList>
    </citation>
    <scope>NUCLEOTIDE SEQUENCE [LARGE SCALE GENOMIC DNA]</scope>
</reference>
<evidence type="ECO:0000256" key="7">
    <source>
        <dbReference type="ARBA" id="ARBA00023136"/>
    </source>
</evidence>
<dbReference type="SUPFAM" id="SSF144083">
    <property type="entry name" value="Magnesium transport protein CorA, transmembrane region"/>
    <property type="match status" value="1"/>
</dbReference>
<dbReference type="PANTHER" id="PTHR46494:SF1">
    <property type="entry name" value="CORA FAMILY METAL ION TRANSPORTER (EUROFUNG)"/>
    <property type="match status" value="1"/>
</dbReference>
<dbReference type="GO" id="GO:0000287">
    <property type="term" value="F:magnesium ion binding"/>
    <property type="evidence" value="ECO:0007669"/>
    <property type="project" value="TreeGrafter"/>
</dbReference>
<name>A0A1F5S2C3_9BACT</name>
<keyword evidence="6 8" id="KW-1133">Transmembrane helix</keyword>
<comment type="similarity">
    <text evidence="2">Belongs to the CorA metal ion transporter (MIT) (TC 1.A.35) family.</text>
</comment>
<dbReference type="PANTHER" id="PTHR46494">
    <property type="entry name" value="CORA FAMILY METAL ION TRANSPORTER (EUROFUNG)"/>
    <property type="match status" value="1"/>
</dbReference>
<sequence length="313" mass="36930">MSSIQTIKHKDFQWTDIHCGNGVKSKGIKHLQENFNFHPLDLDDCVSVTHRSKCDRYPFYSFLILLFPSYDKKTREINAAELDFFISKDYLVTVHRNNDLKEFHDFFNFLNKSPEESRKFLNLPSERLLYEILNKLHISCFPMLDHISEELDHIEKQIFAGNEKEMVHEISIVRRNITDFRKIMQPHKNVLKKLISSLKESPVFEIQKNDVYFDNLVDYTKETWDALENYKERIEALQETNESLISFKLNDIMKILTIISVITFPITLIAAIFGMNTPGIPFTKSAHGFWIVAGMMLLIASLMLWHFKKRDWM</sequence>
<dbReference type="InterPro" id="IPR045863">
    <property type="entry name" value="CorA_TM1_TM2"/>
</dbReference>
<evidence type="ECO:0000256" key="4">
    <source>
        <dbReference type="ARBA" id="ARBA00022475"/>
    </source>
</evidence>
<gene>
    <name evidence="9" type="ORF">A2Y83_04750</name>
</gene>
<evidence type="ECO:0000313" key="10">
    <source>
        <dbReference type="Proteomes" id="UP000178323"/>
    </source>
</evidence>
<comment type="subcellular location">
    <subcellularLocation>
        <location evidence="1">Cell membrane</location>
        <topology evidence="1">Multi-pass membrane protein</topology>
    </subcellularLocation>
</comment>
<protein>
    <recommendedName>
        <fullName evidence="11">Magnesium transport protein CorA</fullName>
    </recommendedName>
</protein>
<evidence type="ECO:0000256" key="3">
    <source>
        <dbReference type="ARBA" id="ARBA00022448"/>
    </source>
</evidence>
<dbReference type="Pfam" id="PF01544">
    <property type="entry name" value="CorA"/>
    <property type="match status" value="1"/>
</dbReference>
<comment type="caution">
    <text evidence="9">The sequence shown here is derived from an EMBL/GenBank/DDBJ whole genome shotgun (WGS) entry which is preliminary data.</text>
</comment>
<dbReference type="Gene3D" id="3.30.460.20">
    <property type="entry name" value="CorA soluble domain-like"/>
    <property type="match status" value="1"/>
</dbReference>
<accession>A0A1F5S2C3</accession>
<dbReference type="CDD" id="cd12822">
    <property type="entry name" value="TmCorA-like"/>
    <property type="match status" value="1"/>
</dbReference>
<evidence type="ECO:0000256" key="6">
    <source>
        <dbReference type="ARBA" id="ARBA00022989"/>
    </source>
</evidence>
<feature type="transmembrane region" description="Helical" evidence="8">
    <location>
        <begin position="287"/>
        <end position="307"/>
    </location>
</feature>
<dbReference type="GO" id="GO:0015095">
    <property type="term" value="F:magnesium ion transmembrane transporter activity"/>
    <property type="evidence" value="ECO:0007669"/>
    <property type="project" value="TreeGrafter"/>
</dbReference>
<proteinExistence type="inferred from homology"/>
<dbReference type="Proteomes" id="UP000178323">
    <property type="component" value="Unassembled WGS sequence"/>
</dbReference>
<evidence type="ECO:0000256" key="1">
    <source>
        <dbReference type="ARBA" id="ARBA00004651"/>
    </source>
</evidence>
<evidence type="ECO:0000256" key="8">
    <source>
        <dbReference type="SAM" id="Phobius"/>
    </source>
</evidence>
<dbReference type="AlphaFoldDB" id="A0A1F5S2C3"/>
<keyword evidence="3" id="KW-0813">Transport</keyword>
<dbReference type="EMBL" id="MFFS01000084">
    <property type="protein sequence ID" value="OGF20431.1"/>
    <property type="molecule type" value="Genomic_DNA"/>
</dbReference>
<dbReference type="GO" id="GO:0050897">
    <property type="term" value="F:cobalt ion binding"/>
    <property type="evidence" value="ECO:0007669"/>
    <property type="project" value="TreeGrafter"/>
</dbReference>
<dbReference type="Gene3D" id="1.20.58.340">
    <property type="entry name" value="Magnesium transport protein CorA, transmembrane region"/>
    <property type="match status" value="2"/>
</dbReference>